<evidence type="ECO:0008006" key="13">
    <source>
        <dbReference type="Google" id="ProtNLM"/>
    </source>
</evidence>
<comment type="pathway">
    <text evidence="2">Glycolipid biosynthesis; glycosylphosphatidylinositol-anchor biosynthesis.</text>
</comment>
<dbReference type="GO" id="GO:0031501">
    <property type="term" value="C:mannosyltransferase complex"/>
    <property type="evidence" value="ECO:0007669"/>
    <property type="project" value="TreeGrafter"/>
</dbReference>
<feature type="transmembrane region" description="Helical" evidence="10">
    <location>
        <begin position="221"/>
        <end position="238"/>
    </location>
</feature>
<feature type="transmembrane region" description="Helical" evidence="10">
    <location>
        <begin position="364"/>
        <end position="385"/>
    </location>
</feature>
<keyword evidence="8 10" id="KW-1133">Transmembrane helix</keyword>
<keyword evidence="9 10" id="KW-0472">Membrane</keyword>
<proteinExistence type="predicted"/>
<organism evidence="11 12">
    <name type="scientific">Candidatus Daviesbacteria bacterium RIFCSPLOWO2_02_FULL_36_7</name>
    <dbReference type="NCBI Taxonomy" id="1797792"/>
    <lineage>
        <taxon>Bacteria</taxon>
        <taxon>Candidatus Daviesiibacteriota</taxon>
    </lineage>
</organism>
<dbReference type="Proteomes" id="UP000178859">
    <property type="component" value="Unassembled WGS sequence"/>
</dbReference>
<feature type="transmembrane region" description="Helical" evidence="10">
    <location>
        <begin position="183"/>
        <end position="209"/>
    </location>
</feature>
<sequence>MNKYLNFNSPVFKVLLLFLTWRMSLVIIAFFAINFVPLGHRDRFLGGGVLNYQMSPQFFSWANFDGEHYLSIAIFGYKHLEQAFFPVYPMFMSFLAKPDQFNLLPSLINSALAGLIISNVSFVLALIFLWELINIDFSKKIAYLTIILILIFPTSFYFGAVYNESLFLFLAVLSFFCARKGNWLLAGIFGAVASATRVFGIFLLPALLIEAWTQKVNFSRMLWIFLIPLGLGAYMWYLNSTVGDPLAFYNFQTLVGEQHQRGIITLPQVYFRYIKMLATTNPGNPIFQTIVLEFFVGITFFLLPIYGYFKKIRLSYLVYAMLGFLIPTIQGSFSSSPRYVIILFPSFLAAAIWINGLPKTIKIITLFLSCCGLALETALFLRGYWIA</sequence>
<reference evidence="11 12" key="1">
    <citation type="journal article" date="2016" name="Nat. Commun.">
        <title>Thousands of microbial genomes shed light on interconnected biogeochemical processes in an aquifer system.</title>
        <authorList>
            <person name="Anantharaman K."/>
            <person name="Brown C.T."/>
            <person name="Hug L.A."/>
            <person name="Sharon I."/>
            <person name="Castelle C.J."/>
            <person name="Probst A.J."/>
            <person name="Thomas B.C."/>
            <person name="Singh A."/>
            <person name="Wilkins M.J."/>
            <person name="Karaoz U."/>
            <person name="Brodie E.L."/>
            <person name="Williams K.H."/>
            <person name="Hubbard S.S."/>
            <person name="Banfield J.F."/>
        </authorList>
    </citation>
    <scope>NUCLEOTIDE SEQUENCE [LARGE SCALE GENOMIC DNA]</scope>
</reference>
<name>A0A1F5MHN7_9BACT</name>
<feature type="transmembrane region" description="Helical" evidence="10">
    <location>
        <begin position="316"/>
        <end position="333"/>
    </location>
</feature>
<dbReference type="GO" id="GO:0006506">
    <property type="term" value="P:GPI anchor biosynthetic process"/>
    <property type="evidence" value="ECO:0007669"/>
    <property type="project" value="UniProtKB-UniPathway"/>
</dbReference>
<evidence type="ECO:0000256" key="5">
    <source>
        <dbReference type="ARBA" id="ARBA00022679"/>
    </source>
</evidence>
<comment type="subcellular location">
    <subcellularLocation>
        <location evidence="1">Endoplasmic reticulum membrane</location>
        <topology evidence="1">Multi-pass membrane protein</topology>
    </subcellularLocation>
</comment>
<protein>
    <recommendedName>
        <fullName evidence="13">Glycosyltransferase RgtA/B/C/D-like domain-containing protein</fullName>
    </recommendedName>
</protein>
<evidence type="ECO:0000256" key="6">
    <source>
        <dbReference type="ARBA" id="ARBA00022692"/>
    </source>
</evidence>
<evidence type="ECO:0000256" key="9">
    <source>
        <dbReference type="ARBA" id="ARBA00023136"/>
    </source>
</evidence>
<gene>
    <name evidence="11" type="ORF">A3I48_00060</name>
</gene>
<evidence type="ECO:0000256" key="7">
    <source>
        <dbReference type="ARBA" id="ARBA00022824"/>
    </source>
</evidence>
<feature type="transmembrane region" description="Helical" evidence="10">
    <location>
        <begin position="286"/>
        <end position="309"/>
    </location>
</feature>
<keyword evidence="6 10" id="KW-0812">Transmembrane</keyword>
<dbReference type="InterPro" id="IPR007315">
    <property type="entry name" value="PIG-V/Gpi18"/>
</dbReference>
<evidence type="ECO:0000313" key="12">
    <source>
        <dbReference type="Proteomes" id="UP000178859"/>
    </source>
</evidence>
<evidence type="ECO:0000256" key="3">
    <source>
        <dbReference type="ARBA" id="ARBA00022502"/>
    </source>
</evidence>
<dbReference type="PANTHER" id="PTHR12468">
    <property type="entry name" value="GPI MANNOSYLTRANSFERASE 2"/>
    <property type="match status" value="1"/>
</dbReference>
<comment type="caution">
    <text evidence="11">The sequence shown here is derived from an EMBL/GenBank/DDBJ whole genome shotgun (WGS) entry which is preliminary data.</text>
</comment>
<feature type="transmembrane region" description="Helical" evidence="10">
    <location>
        <begin position="339"/>
        <end position="357"/>
    </location>
</feature>
<dbReference type="PANTHER" id="PTHR12468:SF2">
    <property type="entry name" value="GPI MANNOSYLTRANSFERASE 2"/>
    <property type="match status" value="1"/>
</dbReference>
<keyword evidence="4" id="KW-0328">Glycosyltransferase</keyword>
<accession>A0A1F5MHN7</accession>
<evidence type="ECO:0000256" key="8">
    <source>
        <dbReference type="ARBA" id="ARBA00022989"/>
    </source>
</evidence>
<evidence type="ECO:0000256" key="2">
    <source>
        <dbReference type="ARBA" id="ARBA00004687"/>
    </source>
</evidence>
<dbReference type="AlphaFoldDB" id="A0A1F5MHN7"/>
<dbReference type="GO" id="GO:0004376">
    <property type="term" value="F:GPI mannosyltransferase activity"/>
    <property type="evidence" value="ECO:0007669"/>
    <property type="project" value="InterPro"/>
</dbReference>
<evidence type="ECO:0000256" key="10">
    <source>
        <dbReference type="SAM" id="Phobius"/>
    </source>
</evidence>
<dbReference type="GO" id="GO:0000009">
    <property type="term" value="F:alpha-1,6-mannosyltransferase activity"/>
    <property type="evidence" value="ECO:0007669"/>
    <property type="project" value="InterPro"/>
</dbReference>
<dbReference type="EMBL" id="MFDT01000025">
    <property type="protein sequence ID" value="OGE64875.1"/>
    <property type="molecule type" value="Genomic_DNA"/>
</dbReference>
<keyword evidence="5" id="KW-0808">Transferase</keyword>
<keyword evidence="7" id="KW-0256">Endoplasmic reticulum</keyword>
<keyword evidence="3" id="KW-0337">GPI-anchor biosynthesis</keyword>
<evidence type="ECO:0000256" key="1">
    <source>
        <dbReference type="ARBA" id="ARBA00004477"/>
    </source>
</evidence>
<feature type="transmembrane region" description="Helical" evidence="10">
    <location>
        <begin position="141"/>
        <end position="163"/>
    </location>
</feature>
<feature type="transmembrane region" description="Helical" evidence="10">
    <location>
        <begin position="107"/>
        <end position="129"/>
    </location>
</feature>
<dbReference type="GO" id="GO:0016020">
    <property type="term" value="C:membrane"/>
    <property type="evidence" value="ECO:0007669"/>
    <property type="project" value="GOC"/>
</dbReference>
<feature type="transmembrane region" description="Helical" evidence="10">
    <location>
        <begin position="12"/>
        <end position="36"/>
    </location>
</feature>
<evidence type="ECO:0000256" key="4">
    <source>
        <dbReference type="ARBA" id="ARBA00022676"/>
    </source>
</evidence>
<evidence type="ECO:0000313" key="11">
    <source>
        <dbReference type="EMBL" id="OGE64875.1"/>
    </source>
</evidence>
<dbReference type="UniPathway" id="UPA00196"/>